<sequence>MIKYHIRKIAIATNFSEESDNAVYQAAEIAKKHNAELDIIHAVSPAESRNKKAEFVQAAYDRLKMYRDRILNEFDIESKVFARVGDVAAFIYKYCIENKTDLLIIGVLNGVKRYFKESMAYEIIMKIECPVLSIPLSFKKADFYKILFPVRDVEGVKEKLVHSRPFIQKDNSELHIVCLGQPDSYKVNEVIELAQNQQIQFSISDFDADSKKNIAPGVILAAKERQADMIVINATSEKQWYNIFGENYTEYILKEAAMAVLSITHLFESANLSDIK</sequence>
<evidence type="ECO:0000256" key="1">
    <source>
        <dbReference type="ARBA" id="ARBA00008791"/>
    </source>
</evidence>
<evidence type="ECO:0000313" key="4">
    <source>
        <dbReference type="Proteomes" id="UP000077667"/>
    </source>
</evidence>
<reference evidence="3 4" key="1">
    <citation type="submission" date="2016-05" db="EMBL/GenBank/DDBJ databases">
        <title>Niabella ginsenosidivorans BS26 whole genome sequencing.</title>
        <authorList>
            <person name="Im W.T."/>
            <person name="Siddiqi M.Z."/>
        </authorList>
    </citation>
    <scope>NUCLEOTIDE SEQUENCE [LARGE SCALE GENOMIC DNA]</scope>
    <source>
        <strain evidence="3 4">BS26</strain>
    </source>
</reference>
<dbReference type="PANTHER" id="PTHR46268">
    <property type="entry name" value="STRESS RESPONSE PROTEIN NHAX"/>
    <property type="match status" value="1"/>
</dbReference>
<dbReference type="Gene3D" id="3.40.50.620">
    <property type="entry name" value="HUPs"/>
    <property type="match status" value="2"/>
</dbReference>
<name>A0A1A9I3M8_9BACT</name>
<evidence type="ECO:0000259" key="2">
    <source>
        <dbReference type="Pfam" id="PF00582"/>
    </source>
</evidence>
<proteinExistence type="inferred from homology"/>
<accession>A0A1A9I3M8</accession>
<protein>
    <recommendedName>
        <fullName evidence="2">UspA domain-containing protein</fullName>
    </recommendedName>
</protein>
<dbReference type="PANTHER" id="PTHR46268:SF6">
    <property type="entry name" value="UNIVERSAL STRESS PROTEIN UP12"/>
    <property type="match status" value="1"/>
</dbReference>
<evidence type="ECO:0000313" key="3">
    <source>
        <dbReference type="EMBL" id="ANH81174.1"/>
    </source>
</evidence>
<dbReference type="Proteomes" id="UP000077667">
    <property type="component" value="Chromosome"/>
</dbReference>
<keyword evidence="4" id="KW-1185">Reference proteome</keyword>
<organism evidence="3 4">
    <name type="scientific">Niabella ginsenosidivorans</name>
    <dbReference type="NCBI Taxonomy" id="1176587"/>
    <lineage>
        <taxon>Bacteria</taxon>
        <taxon>Pseudomonadati</taxon>
        <taxon>Bacteroidota</taxon>
        <taxon>Chitinophagia</taxon>
        <taxon>Chitinophagales</taxon>
        <taxon>Chitinophagaceae</taxon>
        <taxon>Niabella</taxon>
    </lineage>
</organism>
<dbReference type="AlphaFoldDB" id="A0A1A9I3M8"/>
<dbReference type="STRING" id="1176587.A8C56_09440"/>
<dbReference type="EMBL" id="CP015772">
    <property type="protein sequence ID" value="ANH81174.1"/>
    <property type="molecule type" value="Genomic_DNA"/>
</dbReference>
<dbReference type="InterPro" id="IPR006016">
    <property type="entry name" value="UspA"/>
</dbReference>
<dbReference type="RefSeq" id="WP_067754972.1">
    <property type="nucleotide sequence ID" value="NZ_CP015772.1"/>
</dbReference>
<dbReference type="OrthoDB" id="9788959at2"/>
<gene>
    <name evidence="3" type="ORF">A8C56_09440</name>
</gene>
<dbReference type="SUPFAM" id="SSF52402">
    <property type="entry name" value="Adenine nucleotide alpha hydrolases-like"/>
    <property type="match status" value="1"/>
</dbReference>
<dbReference type="Pfam" id="PF00582">
    <property type="entry name" value="Usp"/>
    <property type="match status" value="1"/>
</dbReference>
<dbReference type="CDD" id="cd00293">
    <property type="entry name" value="USP-like"/>
    <property type="match status" value="1"/>
</dbReference>
<feature type="domain" description="UspA" evidence="2">
    <location>
        <begin position="6"/>
        <end position="134"/>
    </location>
</feature>
<dbReference type="InterPro" id="IPR014729">
    <property type="entry name" value="Rossmann-like_a/b/a_fold"/>
</dbReference>
<dbReference type="KEGG" id="nia:A8C56_09440"/>
<comment type="similarity">
    <text evidence="1">Belongs to the universal stress protein A family.</text>
</comment>